<dbReference type="OrthoDB" id="1703350at2759"/>
<dbReference type="GO" id="GO:0005737">
    <property type="term" value="C:cytoplasm"/>
    <property type="evidence" value="ECO:0007669"/>
    <property type="project" value="TreeGrafter"/>
</dbReference>
<evidence type="ECO:0000256" key="4">
    <source>
        <dbReference type="ARBA" id="ARBA00013030"/>
    </source>
</evidence>
<dbReference type="Gene3D" id="3.90.1150.10">
    <property type="entry name" value="Aspartate Aminotransferase, domain 1"/>
    <property type="match status" value="1"/>
</dbReference>
<evidence type="ECO:0000256" key="11">
    <source>
        <dbReference type="ARBA" id="ARBA00049007"/>
    </source>
</evidence>
<evidence type="ECO:0000256" key="8">
    <source>
        <dbReference type="ARBA" id="ARBA00022898"/>
    </source>
</evidence>
<dbReference type="GO" id="GO:0004648">
    <property type="term" value="F:O-phospho-L-serine:2-oxoglutarate aminotransferase activity"/>
    <property type="evidence" value="ECO:0007669"/>
    <property type="project" value="UniProtKB-EC"/>
</dbReference>
<dbReference type="FunCoup" id="A0A5J5EDP4">
    <property type="interactions" value="598"/>
</dbReference>
<evidence type="ECO:0000256" key="7">
    <source>
        <dbReference type="ARBA" id="ARBA00022679"/>
    </source>
</evidence>
<evidence type="ECO:0000259" key="12">
    <source>
        <dbReference type="Pfam" id="PF00266"/>
    </source>
</evidence>
<accession>A0A5J5EDP4</accession>
<keyword evidence="5" id="KW-0032">Aminotransferase</keyword>
<dbReference type="GO" id="GO:0030170">
    <property type="term" value="F:pyridoxal phosphate binding"/>
    <property type="evidence" value="ECO:0007669"/>
    <property type="project" value="TreeGrafter"/>
</dbReference>
<dbReference type="NCBIfam" id="NF003764">
    <property type="entry name" value="PRK05355.1"/>
    <property type="match status" value="1"/>
</dbReference>
<dbReference type="PIRSF" id="PIRSF000525">
    <property type="entry name" value="SerC"/>
    <property type="match status" value="1"/>
</dbReference>
<evidence type="ECO:0000313" key="13">
    <source>
        <dbReference type="EMBL" id="KAA8892828.1"/>
    </source>
</evidence>
<dbReference type="Pfam" id="PF00266">
    <property type="entry name" value="Aminotran_5"/>
    <property type="match status" value="2"/>
</dbReference>
<dbReference type="InterPro" id="IPR022278">
    <property type="entry name" value="Pser_aminoTfrase"/>
</dbReference>
<keyword evidence="7 13" id="KW-0808">Transferase</keyword>
<dbReference type="FunFam" id="3.90.1150.10:FF:000006">
    <property type="entry name" value="Phosphoserine aminotransferase"/>
    <property type="match status" value="1"/>
</dbReference>
<comment type="caution">
    <text evidence="13">The sequence shown here is derived from an EMBL/GenBank/DDBJ whole genome shotgun (WGS) entry which is preliminary data.</text>
</comment>
<keyword evidence="9" id="KW-0718">Serine biosynthesis</keyword>
<dbReference type="UniPathway" id="UPA00135">
    <property type="reaction ID" value="UER00197"/>
</dbReference>
<dbReference type="GO" id="GO:0006564">
    <property type="term" value="P:L-serine biosynthetic process"/>
    <property type="evidence" value="ECO:0007669"/>
    <property type="project" value="UniProtKB-KW"/>
</dbReference>
<dbReference type="AlphaFoldDB" id="A0A5J5EDP4"/>
<dbReference type="InParanoid" id="A0A5J5EDP4"/>
<organism evidence="13 14">
    <name type="scientific">Sphaerosporella brunnea</name>
    <dbReference type="NCBI Taxonomy" id="1250544"/>
    <lineage>
        <taxon>Eukaryota</taxon>
        <taxon>Fungi</taxon>
        <taxon>Dikarya</taxon>
        <taxon>Ascomycota</taxon>
        <taxon>Pezizomycotina</taxon>
        <taxon>Pezizomycetes</taxon>
        <taxon>Pezizales</taxon>
        <taxon>Pyronemataceae</taxon>
        <taxon>Sphaerosporella</taxon>
    </lineage>
</organism>
<proteinExistence type="inferred from homology"/>
<dbReference type="HAMAP" id="MF_00160">
    <property type="entry name" value="SerC_aminotrans_5"/>
    <property type="match status" value="1"/>
</dbReference>
<dbReference type="Gene3D" id="3.40.640.10">
    <property type="entry name" value="Type I PLP-dependent aspartate aminotransferase-like (Major domain)"/>
    <property type="match status" value="1"/>
</dbReference>
<evidence type="ECO:0000256" key="9">
    <source>
        <dbReference type="ARBA" id="ARBA00023299"/>
    </source>
</evidence>
<dbReference type="FunFam" id="3.40.640.10:FF:000010">
    <property type="entry name" value="Phosphoserine aminotransferase"/>
    <property type="match status" value="1"/>
</dbReference>
<dbReference type="SUPFAM" id="SSF53383">
    <property type="entry name" value="PLP-dependent transferases"/>
    <property type="match status" value="1"/>
</dbReference>
<evidence type="ECO:0000313" key="14">
    <source>
        <dbReference type="Proteomes" id="UP000326924"/>
    </source>
</evidence>
<feature type="domain" description="Aminotransferase class V" evidence="12">
    <location>
        <begin position="177"/>
        <end position="356"/>
    </location>
</feature>
<dbReference type="EMBL" id="VXIS01000576">
    <property type="protein sequence ID" value="KAA8892828.1"/>
    <property type="molecule type" value="Genomic_DNA"/>
</dbReference>
<protein>
    <recommendedName>
        <fullName evidence="4">phosphoserine transaminase</fullName>
        <ecNumber evidence="4">2.6.1.52</ecNumber>
    </recommendedName>
</protein>
<comment type="cofactor">
    <cofactor evidence="1">
        <name>pyridoxal 5'-phosphate</name>
        <dbReference type="ChEBI" id="CHEBI:597326"/>
    </cofactor>
</comment>
<comment type="catalytic activity">
    <reaction evidence="11">
        <text>O-phospho-L-serine + 2-oxoglutarate = 3-phosphooxypyruvate + L-glutamate</text>
        <dbReference type="Rhea" id="RHEA:14329"/>
        <dbReference type="ChEBI" id="CHEBI:16810"/>
        <dbReference type="ChEBI" id="CHEBI:18110"/>
        <dbReference type="ChEBI" id="CHEBI:29985"/>
        <dbReference type="ChEBI" id="CHEBI:57524"/>
        <dbReference type="EC" id="2.6.1.52"/>
    </reaction>
</comment>
<comment type="similarity">
    <text evidence="3">Belongs to the class-V pyridoxal-phosphate-dependent aminotransferase family. SerC subfamily.</text>
</comment>
<evidence type="ECO:0000256" key="1">
    <source>
        <dbReference type="ARBA" id="ARBA00001933"/>
    </source>
</evidence>
<comment type="pathway">
    <text evidence="2">Amino-acid biosynthesis; L-serine biosynthesis; L-serine from 3-phospho-D-glycerate: step 2/3.</text>
</comment>
<evidence type="ECO:0000256" key="2">
    <source>
        <dbReference type="ARBA" id="ARBA00005099"/>
    </source>
</evidence>
<dbReference type="PANTHER" id="PTHR43247:SF1">
    <property type="entry name" value="PHOSPHOSERINE AMINOTRANSFERASE"/>
    <property type="match status" value="1"/>
</dbReference>
<evidence type="ECO:0000256" key="3">
    <source>
        <dbReference type="ARBA" id="ARBA00006904"/>
    </source>
</evidence>
<sequence>MPSRSEISYFGAGPAALPTSVLETASAAILNHENSGVGLIEQSHRSANSINIITSACEHLRNLLNIPEGYSVLWMQGGGTTQFAAVVYNLVGHWVQTQLDANNGDLEAVKKALGSARADYLVTGSWSKKAAEEAARITGGAGKLTRVAVNAKAATGKFGAIPPESQWELTPAENSIFSYYCDNETVDGVEFPAFPAALEGRLVACDMSSNILSRRVDVSKYAILYAGAQKNVGGAGVTLVVVKDEVLKKQASEEALRALGLPVPPIMLYYPTLTGAGSLYNTLPIFDVFICREVMAGLLARGGLEVQEKVAAQKAALLYGALGRAGGFYKVVPEKSVRSRMNICFRIEAGEEVEKAFLEGAEAKGLTGLKGHRSVGGLRISNYNSVLVEAAEKLAAWIEEFAKERK</sequence>
<evidence type="ECO:0000256" key="10">
    <source>
        <dbReference type="ARBA" id="ARBA00047630"/>
    </source>
</evidence>
<name>A0A5J5EDP4_9PEZI</name>
<dbReference type="InterPro" id="IPR000192">
    <property type="entry name" value="Aminotrans_V_dom"/>
</dbReference>
<dbReference type="EC" id="2.6.1.52" evidence="4"/>
<dbReference type="InterPro" id="IPR015424">
    <property type="entry name" value="PyrdxlP-dep_Trfase"/>
</dbReference>
<gene>
    <name evidence="13" type="ORF">FN846DRAFT_981669</name>
</gene>
<comment type="catalytic activity">
    <reaction evidence="10">
        <text>4-(phosphooxy)-L-threonine + 2-oxoglutarate = (R)-3-hydroxy-2-oxo-4-phosphooxybutanoate + L-glutamate</text>
        <dbReference type="Rhea" id="RHEA:16573"/>
        <dbReference type="ChEBI" id="CHEBI:16810"/>
        <dbReference type="ChEBI" id="CHEBI:29985"/>
        <dbReference type="ChEBI" id="CHEBI:58452"/>
        <dbReference type="ChEBI" id="CHEBI:58538"/>
        <dbReference type="EC" id="2.6.1.52"/>
    </reaction>
</comment>
<dbReference type="InterPro" id="IPR015421">
    <property type="entry name" value="PyrdxlP-dep_Trfase_major"/>
</dbReference>
<keyword evidence="14" id="KW-1185">Reference proteome</keyword>
<dbReference type="InterPro" id="IPR015422">
    <property type="entry name" value="PyrdxlP-dep_Trfase_small"/>
</dbReference>
<keyword evidence="6" id="KW-0028">Amino-acid biosynthesis</keyword>
<feature type="domain" description="Aminotransferase class V" evidence="12">
    <location>
        <begin position="9"/>
        <end position="95"/>
    </location>
</feature>
<evidence type="ECO:0000256" key="5">
    <source>
        <dbReference type="ARBA" id="ARBA00022576"/>
    </source>
</evidence>
<evidence type="ECO:0000256" key="6">
    <source>
        <dbReference type="ARBA" id="ARBA00022605"/>
    </source>
</evidence>
<dbReference type="PANTHER" id="PTHR43247">
    <property type="entry name" value="PHOSPHOSERINE AMINOTRANSFERASE"/>
    <property type="match status" value="1"/>
</dbReference>
<keyword evidence="8" id="KW-0663">Pyridoxal phosphate</keyword>
<dbReference type="Proteomes" id="UP000326924">
    <property type="component" value="Unassembled WGS sequence"/>
</dbReference>
<reference evidence="13 14" key="1">
    <citation type="submission" date="2019-09" db="EMBL/GenBank/DDBJ databases">
        <title>Draft genome of the ectomycorrhizal ascomycete Sphaerosporella brunnea.</title>
        <authorList>
            <consortium name="DOE Joint Genome Institute"/>
            <person name="Benucci G.M."/>
            <person name="Marozzi G."/>
            <person name="Antonielli L."/>
            <person name="Sanchez S."/>
            <person name="Marco P."/>
            <person name="Wang X."/>
            <person name="Falini L.B."/>
            <person name="Barry K."/>
            <person name="Haridas S."/>
            <person name="Lipzen A."/>
            <person name="Labutti K."/>
            <person name="Grigoriev I.V."/>
            <person name="Murat C."/>
            <person name="Martin F."/>
            <person name="Albertini E."/>
            <person name="Donnini D."/>
            <person name="Bonito G."/>
        </authorList>
    </citation>
    <scope>NUCLEOTIDE SEQUENCE [LARGE SCALE GENOMIC DNA]</scope>
    <source>
        <strain evidence="13 14">Sb_GMNB300</strain>
    </source>
</reference>